<dbReference type="Pfam" id="PF01055">
    <property type="entry name" value="Glyco_hydro_31_2nd"/>
    <property type="match status" value="1"/>
</dbReference>
<dbReference type="InterPro" id="IPR011013">
    <property type="entry name" value="Gal_mutarotase_sf_dom"/>
</dbReference>
<dbReference type="InterPro" id="IPR017853">
    <property type="entry name" value="GH"/>
</dbReference>
<reference evidence="8" key="1">
    <citation type="submission" date="2019-11" db="EMBL/GenBank/DDBJ databases">
        <authorList>
            <person name="Feng L."/>
        </authorList>
    </citation>
    <scope>NUCLEOTIDE SEQUENCE</scope>
    <source>
        <strain evidence="8">BovatusLFYP28</strain>
    </source>
</reference>
<dbReference type="RefSeq" id="WP_004297315.1">
    <property type="nucleotide sequence ID" value="NZ_CACRTD010000065.1"/>
</dbReference>
<dbReference type="SUPFAM" id="SSF51445">
    <property type="entry name" value="(Trans)glycosidases"/>
    <property type="match status" value="1"/>
</dbReference>
<dbReference type="Pfam" id="PF13802">
    <property type="entry name" value="Gal_mutarotas_2"/>
    <property type="match status" value="1"/>
</dbReference>
<accession>A0A6N2XBM0</accession>
<dbReference type="GO" id="GO:0030246">
    <property type="term" value="F:carbohydrate binding"/>
    <property type="evidence" value="ECO:0007669"/>
    <property type="project" value="InterPro"/>
</dbReference>
<keyword evidence="2 8" id="KW-0326">Glycosidase</keyword>
<keyword evidence="3" id="KW-0732">Signal</keyword>
<dbReference type="EC" id="3.2.1.177" evidence="8"/>
<evidence type="ECO:0000259" key="6">
    <source>
        <dbReference type="Pfam" id="PF17137"/>
    </source>
</evidence>
<feature type="domain" description="Glycosyl hydrolase family 31 C-terminal" evidence="7">
    <location>
        <begin position="538"/>
        <end position="611"/>
    </location>
</feature>
<feature type="domain" description="Glycoside hydrolase family 31 N-terminal" evidence="5">
    <location>
        <begin position="84"/>
        <end position="159"/>
    </location>
</feature>
<sequence>MKQNCIKTVAISLLVTLSLSTNASTRKVNVARSVMVGNGIAKFVPDGFDAKKVPSFAIEKEPREQGALSSGWELVPDFSLTDGKANASLIIPEGTSIYGGGEVTGSLLRNGKTIKLWNTDSGAYGVDNGTRLYQSHPWMMGVRKDGTAFGILFDTTWKAELSSTDEKIELRSEGELFRVFIIDRESPQAVVRGLSELTGTMPMVPRWALGYQQCRFSYTPDSRVIEIADTLRYKRIPCDAIWMDIDYMDGYRIFTFNPQGFPDPKAVNRDLHLRGFHSVWMIDPGAKAETGYSVYDSGTANDVWVKTVDGKEYNGDAWPGKVAWPDFTDPKVCQWWGGLYKDFMAQGVDGVWNDVNEPQVSNTPTGTMPEDNLHRGGNGIPAGTHLQYHNVYGFLMVKSSREGMLAAQPKKRPFILTRSNFLGGQRYAATWTGDNGSSREHMEMSVPMSLTLGLSGQPMSGADIGGFLFHADADLFGNWIALGAFYPFSRGHACAGTNNKEPWAFGKEIEEVSRIALERRYILLPYYYTLLHEASTTGMPIMRPIFFADPKDLSLRAEEKAFLVGDDLLVIPSFAKKTALPKGIWEDLSLVDGDKDGKYQAKLKIRGGSIIPTGKIIQNTTENSLDPLMLLVCLDEQGKASGSMYWDAGDGWSYQKGDYSLQQFTAERNGNKVMVKLVGKTGKRELENKGMAIVKVITKQGIRLASGNLTEGIEVGL</sequence>
<comment type="similarity">
    <text evidence="1 2">Belongs to the glycosyl hydrolase 31 family.</text>
</comment>
<dbReference type="GO" id="GO:0061634">
    <property type="term" value="F:alpha-D-xyloside xylohydrolase"/>
    <property type="evidence" value="ECO:0007669"/>
    <property type="project" value="UniProtKB-EC"/>
</dbReference>
<gene>
    <name evidence="8" type="primary">yicI_9</name>
    <name evidence="8" type="ORF">BOLFYP28_04026</name>
</gene>
<dbReference type="Pfam" id="PF17137">
    <property type="entry name" value="DUF5110"/>
    <property type="match status" value="1"/>
</dbReference>
<dbReference type="CDD" id="cd06604">
    <property type="entry name" value="GH31_glucosidase_II_MalA"/>
    <property type="match status" value="1"/>
</dbReference>
<feature type="chain" id="PRO_5027032701" evidence="3">
    <location>
        <begin position="24"/>
        <end position="717"/>
    </location>
</feature>
<evidence type="ECO:0000256" key="1">
    <source>
        <dbReference type="ARBA" id="ARBA00007806"/>
    </source>
</evidence>
<organism evidence="8">
    <name type="scientific">Bacteroides ovatus</name>
    <dbReference type="NCBI Taxonomy" id="28116"/>
    <lineage>
        <taxon>Bacteria</taxon>
        <taxon>Pseudomonadati</taxon>
        <taxon>Bacteroidota</taxon>
        <taxon>Bacteroidia</taxon>
        <taxon>Bacteroidales</taxon>
        <taxon>Bacteroidaceae</taxon>
        <taxon>Bacteroides</taxon>
    </lineage>
</organism>
<dbReference type="Pfam" id="PF21365">
    <property type="entry name" value="Glyco_hydro_31_3rd"/>
    <property type="match status" value="1"/>
</dbReference>
<dbReference type="SUPFAM" id="SSF74650">
    <property type="entry name" value="Galactose mutarotase-like"/>
    <property type="match status" value="1"/>
</dbReference>
<dbReference type="AlphaFoldDB" id="A0A6N2XBM0"/>
<dbReference type="Gene3D" id="2.60.40.1760">
    <property type="entry name" value="glycosyl hydrolase (family 31)"/>
    <property type="match status" value="1"/>
</dbReference>
<name>A0A6N2XBM0_BACOV</name>
<dbReference type="InterPro" id="IPR013780">
    <property type="entry name" value="Glyco_hydro_b"/>
</dbReference>
<feature type="domain" description="Glycoside hydrolase family 31 TIM barrel" evidence="4">
    <location>
        <begin position="202"/>
        <end position="530"/>
    </location>
</feature>
<evidence type="ECO:0000256" key="3">
    <source>
        <dbReference type="SAM" id="SignalP"/>
    </source>
</evidence>
<dbReference type="SUPFAM" id="SSF51011">
    <property type="entry name" value="Glycosyl hydrolase domain"/>
    <property type="match status" value="1"/>
</dbReference>
<dbReference type="PANTHER" id="PTHR22762">
    <property type="entry name" value="ALPHA-GLUCOSIDASE"/>
    <property type="match status" value="1"/>
</dbReference>
<evidence type="ECO:0000259" key="4">
    <source>
        <dbReference type="Pfam" id="PF01055"/>
    </source>
</evidence>
<keyword evidence="2 8" id="KW-0378">Hydrolase</keyword>
<dbReference type="CDD" id="cd14752">
    <property type="entry name" value="GH31_N"/>
    <property type="match status" value="1"/>
</dbReference>
<dbReference type="InterPro" id="IPR000322">
    <property type="entry name" value="Glyco_hydro_31_TIM"/>
</dbReference>
<proteinExistence type="inferred from homology"/>
<dbReference type="Gene3D" id="2.60.40.1180">
    <property type="entry name" value="Golgi alpha-mannosidase II"/>
    <property type="match status" value="2"/>
</dbReference>
<dbReference type="GO" id="GO:0005975">
    <property type="term" value="P:carbohydrate metabolic process"/>
    <property type="evidence" value="ECO:0007669"/>
    <property type="project" value="InterPro"/>
</dbReference>
<dbReference type="PANTHER" id="PTHR22762:SF120">
    <property type="entry name" value="HETEROGLYCAN GLUCOSIDASE 1"/>
    <property type="match status" value="1"/>
</dbReference>
<dbReference type="KEGG" id="boa:Bovatus_04099"/>
<dbReference type="Gene3D" id="3.20.20.80">
    <property type="entry name" value="Glycosidases"/>
    <property type="match status" value="1"/>
</dbReference>
<evidence type="ECO:0000256" key="2">
    <source>
        <dbReference type="RuleBase" id="RU361185"/>
    </source>
</evidence>
<dbReference type="EMBL" id="CACRTD010000065">
    <property type="protein sequence ID" value="VYT51186.1"/>
    <property type="molecule type" value="Genomic_DNA"/>
</dbReference>
<protein>
    <submittedName>
        <fullName evidence="8">Alpha-xylosidase</fullName>
        <ecNumber evidence="8">3.2.1.177</ecNumber>
    </submittedName>
</protein>
<dbReference type="GeneID" id="29452119"/>
<dbReference type="InterPro" id="IPR048395">
    <property type="entry name" value="Glyco_hydro_31_C"/>
</dbReference>
<dbReference type="InterPro" id="IPR025887">
    <property type="entry name" value="Glyco_hydro_31_N_dom"/>
</dbReference>
<feature type="domain" description="DUF5110" evidence="6">
    <location>
        <begin position="627"/>
        <end position="683"/>
    </location>
</feature>
<evidence type="ECO:0000259" key="5">
    <source>
        <dbReference type="Pfam" id="PF13802"/>
    </source>
</evidence>
<feature type="signal peptide" evidence="3">
    <location>
        <begin position="1"/>
        <end position="23"/>
    </location>
</feature>
<dbReference type="InterPro" id="IPR033403">
    <property type="entry name" value="DUF5110"/>
</dbReference>
<evidence type="ECO:0000313" key="8">
    <source>
        <dbReference type="EMBL" id="VYT51186.1"/>
    </source>
</evidence>
<evidence type="ECO:0000259" key="7">
    <source>
        <dbReference type="Pfam" id="PF21365"/>
    </source>
</evidence>